<keyword evidence="3" id="KW-1185">Reference proteome</keyword>
<accession>A0A0D3KE98</accession>
<evidence type="ECO:0000313" key="2">
    <source>
        <dbReference type="EnsemblProtists" id="EOD34083"/>
    </source>
</evidence>
<evidence type="ECO:0000313" key="3">
    <source>
        <dbReference type="Proteomes" id="UP000013827"/>
    </source>
</evidence>
<dbReference type="KEGG" id="ehx:EMIHUDRAFT_467656"/>
<sequence>MAMSGGGDDDAYGEYFPDTLGRVNVTGYELGPDSDDEAGIVRGKKEEEEPDADAGGKGGKGGKRGRHDKEKMEAQKAEARMDRELVQIEKLMEERAAKKSRGESLALGNKPKGGGRDRDRAAANEQNEMF</sequence>
<organism evidence="2 3">
    <name type="scientific">Emiliania huxleyi (strain CCMP1516)</name>
    <dbReference type="NCBI Taxonomy" id="280463"/>
    <lineage>
        <taxon>Eukaryota</taxon>
        <taxon>Haptista</taxon>
        <taxon>Haptophyta</taxon>
        <taxon>Prymnesiophyceae</taxon>
        <taxon>Isochrysidales</taxon>
        <taxon>Noelaerhabdaceae</taxon>
        <taxon>Emiliania</taxon>
    </lineage>
</organism>
<evidence type="ECO:0000256" key="1">
    <source>
        <dbReference type="SAM" id="MobiDB-lite"/>
    </source>
</evidence>
<dbReference type="PaxDb" id="2903-EOD34083"/>
<name>A0A0D3KE98_EMIH1</name>
<reference evidence="3" key="1">
    <citation type="journal article" date="2013" name="Nature">
        <title>Pan genome of the phytoplankton Emiliania underpins its global distribution.</title>
        <authorList>
            <person name="Read B.A."/>
            <person name="Kegel J."/>
            <person name="Klute M.J."/>
            <person name="Kuo A."/>
            <person name="Lefebvre S.C."/>
            <person name="Maumus F."/>
            <person name="Mayer C."/>
            <person name="Miller J."/>
            <person name="Monier A."/>
            <person name="Salamov A."/>
            <person name="Young J."/>
            <person name="Aguilar M."/>
            <person name="Claverie J.M."/>
            <person name="Frickenhaus S."/>
            <person name="Gonzalez K."/>
            <person name="Herman E.K."/>
            <person name="Lin Y.C."/>
            <person name="Napier J."/>
            <person name="Ogata H."/>
            <person name="Sarno A.F."/>
            <person name="Shmutz J."/>
            <person name="Schroeder D."/>
            <person name="de Vargas C."/>
            <person name="Verret F."/>
            <person name="von Dassow P."/>
            <person name="Valentin K."/>
            <person name="Van de Peer Y."/>
            <person name="Wheeler G."/>
            <person name="Dacks J.B."/>
            <person name="Delwiche C.F."/>
            <person name="Dyhrman S.T."/>
            <person name="Glockner G."/>
            <person name="John U."/>
            <person name="Richards T."/>
            <person name="Worden A.Z."/>
            <person name="Zhang X."/>
            <person name="Grigoriev I.V."/>
            <person name="Allen A.E."/>
            <person name="Bidle K."/>
            <person name="Borodovsky M."/>
            <person name="Bowler C."/>
            <person name="Brownlee C."/>
            <person name="Cock J.M."/>
            <person name="Elias M."/>
            <person name="Gladyshev V.N."/>
            <person name="Groth M."/>
            <person name="Guda C."/>
            <person name="Hadaegh A."/>
            <person name="Iglesias-Rodriguez M.D."/>
            <person name="Jenkins J."/>
            <person name="Jones B.M."/>
            <person name="Lawson T."/>
            <person name="Leese F."/>
            <person name="Lindquist E."/>
            <person name="Lobanov A."/>
            <person name="Lomsadze A."/>
            <person name="Malik S.B."/>
            <person name="Marsh M.E."/>
            <person name="Mackinder L."/>
            <person name="Mock T."/>
            <person name="Mueller-Roeber B."/>
            <person name="Pagarete A."/>
            <person name="Parker M."/>
            <person name="Probert I."/>
            <person name="Quesneville H."/>
            <person name="Raines C."/>
            <person name="Rensing S.A."/>
            <person name="Riano-Pachon D.M."/>
            <person name="Richier S."/>
            <person name="Rokitta S."/>
            <person name="Shiraiwa Y."/>
            <person name="Soanes D.M."/>
            <person name="van der Giezen M."/>
            <person name="Wahlund T.M."/>
            <person name="Williams B."/>
            <person name="Wilson W."/>
            <person name="Wolfe G."/>
            <person name="Wurch L.L."/>
        </authorList>
    </citation>
    <scope>NUCLEOTIDE SEQUENCE</scope>
</reference>
<dbReference type="Proteomes" id="UP000013827">
    <property type="component" value="Unassembled WGS sequence"/>
</dbReference>
<dbReference type="HOGENOM" id="CLU_1942067_0_0_1"/>
<protein>
    <submittedName>
        <fullName evidence="2">Uncharacterized protein</fullName>
    </submittedName>
</protein>
<feature type="compositionally biased region" description="Basic and acidic residues" evidence="1">
    <location>
        <begin position="67"/>
        <end position="102"/>
    </location>
</feature>
<reference evidence="2" key="2">
    <citation type="submission" date="2024-10" db="UniProtKB">
        <authorList>
            <consortium name="EnsemblProtists"/>
        </authorList>
    </citation>
    <scope>IDENTIFICATION</scope>
</reference>
<dbReference type="EnsemblProtists" id="EOD34083">
    <property type="protein sequence ID" value="EOD34083"/>
    <property type="gene ID" value="EMIHUDRAFT_467656"/>
</dbReference>
<dbReference type="AlphaFoldDB" id="A0A0D3KE98"/>
<dbReference type="GeneID" id="17279354"/>
<feature type="region of interest" description="Disordered" evidence="1">
    <location>
        <begin position="23"/>
        <end position="130"/>
    </location>
</feature>
<dbReference type="RefSeq" id="XP_005786512.1">
    <property type="nucleotide sequence ID" value="XM_005786455.1"/>
</dbReference>
<proteinExistence type="predicted"/>